<name>A0ABU0WKC9_9PROT</name>
<accession>A0ABU0WKC9</accession>
<sequence length="128" mass="13703">MMLARAIAALALVAVPLGGCSGPMMVASVGADLASVTSTKKTLGDHLVSAATGRDCSAIVFSETGQYCPEKQYVDRSRLYCYRTLADVDCHHIPDPFKNGHTALASPPPDLKPEPRQPGWIERMMTAE</sequence>
<evidence type="ECO:0000313" key="4">
    <source>
        <dbReference type="Proteomes" id="UP001227317"/>
    </source>
</evidence>
<feature type="chain" id="PRO_5047375123" description="Lipoprotein" evidence="2">
    <location>
        <begin position="27"/>
        <end position="128"/>
    </location>
</feature>
<dbReference type="Proteomes" id="UP001227317">
    <property type="component" value="Unassembled WGS sequence"/>
</dbReference>
<feature type="region of interest" description="Disordered" evidence="1">
    <location>
        <begin position="99"/>
        <end position="128"/>
    </location>
</feature>
<evidence type="ECO:0000256" key="2">
    <source>
        <dbReference type="SAM" id="SignalP"/>
    </source>
</evidence>
<proteinExistence type="predicted"/>
<keyword evidence="4" id="KW-1185">Reference proteome</keyword>
<dbReference type="RefSeq" id="WP_306708597.1">
    <property type="nucleotide sequence ID" value="NZ_JAUJFI010000096.1"/>
</dbReference>
<keyword evidence="2" id="KW-0732">Signal</keyword>
<comment type="caution">
    <text evidence="3">The sequence shown here is derived from an EMBL/GenBank/DDBJ whole genome shotgun (WGS) entry which is preliminary data.</text>
</comment>
<reference evidence="3 4" key="1">
    <citation type="submission" date="2023-06" db="EMBL/GenBank/DDBJ databases">
        <title>Azospirillum isscasensis sp.nov, a bacterium isolated from rhizosphere soil of rice.</title>
        <authorList>
            <person name="Wang H."/>
        </authorList>
    </citation>
    <scope>NUCLEOTIDE SEQUENCE [LARGE SCALE GENOMIC DNA]</scope>
    <source>
        <strain evidence="3 4">C340-1</strain>
    </source>
</reference>
<feature type="signal peptide" evidence="2">
    <location>
        <begin position="1"/>
        <end position="26"/>
    </location>
</feature>
<protein>
    <recommendedName>
        <fullName evidence="5">Lipoprotein</fullName>
    </recommendedName>
</protein>
<organism evidence="3 4">
    <name type="scientific">Azospirillum isscasi</name>
    <dbReference type="NCBI Taxonomy" id="3053926"/>
    <lineage>
        <taxon>Bacteria</taxon>
        <taxon>Pseudomonadati</taxon>
        <taxon>Pseudomonadota</taxon>
        <taxon>Alphaproteobacteria</taxon>
        <taxon>Rhodospirillales</taxon>
        <taxon>Azospirillaceae</taxon>
        <taxon>Azospirillum</taxon>
    </lineage>
</organism>
<evidence type="ECO:0000313" key="3">
    <source>
        <dbReference type="EMBL" id="MDQ2104652.1"/>
    </source>
</evidence>
<evidence type="ECO:0008006" key="5">
    <source>
        <dbReference type="Google" id="ProtNLM"/>
    </source>
</evidence>
<dbReference type="EMBL" id="JAUJFI010000096">
    <property type="protein sequence ID" value="MDQ2104652.1"/>
    <property type="molecule type" value="Genomic_DNA"/>
</dbReference>
<gene>
    <name evidence="3" type="ORF">QSG27_18275</name>
</gene>
<evidence type="ECO:0000256" key="1">
    <source>
        <dbReference type="SAM" id="MobiDB-lite"/>
    </source>
</evidence>